<reference evidence="1 2" key="1">
    <citation type="submission" date="2016-10" db="EMBL/GenBank/DDBJ databases">
        <authorList>
            <person name="de Groot N.N."/>
        </authorList>
    </citation>
    <scope>NUCLEOTIDE SEQUENCE [LARGE SCALE GENOMIC DNA]</scope>
    <source>
        <strain evidence="1 2">M79</strain>
    </source>
</reference>
<organism evidence="1 2">
    <name type="scientific">Lactococcus garvieae</name>
    <dbReference type="NCBI Taxonomy" id="1363"/>
    <lineage>
        <taxon>Bacteria</taxon>
        <taxon>Bacillati</taxon>
        <taxon>Bacillota</taxon>
        <taxon>Bacilli</taxon>
        <taxon>Lactobacillales</taxon>
        <taxon>Streptococcaceae</taxon>
        <taxon>Lactococcus</taxon>
    </lineage>
</organism>
<dbReference type="OrthoDB" id="9801358at2"/>
<protein>
    <submittedName>
        <fullName evidence="1">Arsenical resistance operon trans-acting repressor ArsD</fullName>
    </submittedName>
</protein>
<gene>
    <name evidence="1" type="ORF">SAMN05216438_10164</name>
</gene>
<sequence>MRLELYEEKPEAASAALAQVFEAFSKETEEAELQTVRYNLVEHADVFAQHPIVNQAMQKMEAPLPLMLVDGEIMTLGAYPDMEDLTEITGLSFQDIRTRECQCDNCNCRKG</sequence>
<name>A0A1I4ELM2_9LACT</name>
<dbReference type="Pfam" id="PF06953">
    <property type="entry name" value="ArsD"/>
    <property type="match status" value="1"/>
</dbReference>
<dbReference type="GO" id="GO:0003677">
    <property type="term" value="F:DNA binding"/>
    <property type="evidence" value="ECO:0007669"/>
    <property type="project" value="InterPro"/>
</dbReference>
<dbReference type="GO" id="GO:0045892">
    <property type="term" value="P:negative regulation of DNA-templated transcription"/>
    <property type="evidence" value="ECO:0007669"/>
    <property type="project" value="InterPro"/>
</dbReference>
<dbReference type="Gene3D" id="3.40.30.10">
    <property type="entry name" value="Glutaredoxin"/>
    <property type="match status" value="1"/>
</dbReference>
<proteinExistence type="predicted"/>
<dbReference type="GeneID" id="61074351"/>
<evidence type="ECO:0000313" key="2">
    <source>
        <dbReference type="Proteomes" id="UP000181969"/>
    </source>
</evidence>
<accession>A0A1I4ELM2</accession>
<dbReference type="GO" id="GO:0046685">
    <property type="term" value="P:response to arsenic-containing substance"/>
    <property type="evidence" value="ECO:0007669"/>
    <property type="project" value="InterPro"/>
</dbReference>
<dbReference type="AlphaFoldDB" id="A0A1I4ELM2"/>
<dbReference type="EMBL" id="FOTJ01000001">
    <property type="protein sequence ID" value="SFL06638.1"/>
    <property type="molecule type" value="Genomic_DNA"/>
</dbReference>
<dbReference type="Proteomes" id="UP000181969">
    <property type="component" value="Unassembled WGS sequence"/>
</dbReference>
<evidence type="ECO:0000313" key="1">
    <source>
        <dbReference type="EMBL" id="SFL06638.1"/>
    </source>
</evidence>
<dbReference type="InterPro" id="IPR010712">
    <property type="entry name" value="Arsenical-R_ArsD"/>
</dbReference>
<dbReference type="RefSeq" id="WP_014024705.1">
    <property type="nucleotide sequence ID" value="NZ_AP027239.1"/>
</dbReference>